<proteinExistence type="predicted"/>
<reference evidence="1 2" key="2">
    <citation type="submission" date="2018-11" db="EMBL/GenBank/DDBJ databases">
        <authorList>
            <consortium name="Pathogen Informatics"/>
        </authorList>
    </citation>
    <scope>NUCLEOTIDE SEQUENCE [LARGE SCALE GENOMIC DNA]</scope>
    <source>
        <strain evidence="1 2">NST_G2</strain>
    </source>
</reference>
<dbReference type="OrthoDB" id="1920064at2759"/>
<dbReference type="WBParaSite" id="SSLN_0000803201-mRNA-1">
    <property type="protein sequence ID" value="SSLN_0000803201-mRNA-1"/>
    <property type="gene ID" value="SSLN_0000803201"/>
</dbReference>
<dbReference type="Proteomes" id="UP000275846">
    <property type="component" value="Unassembled WGS sequence"/>
</dbReference>
<dbReference type="AlphaFoldDB" id="A0A183SU39"/>
<organism evidence="3">
    <name type="scientific">Schistocephalus solidus</name>
    <name type="common">Tapeworm</name>
    <dbReference type="NCBI Taxonomy" id="70667"/>
    <lineage>
        <taxon>Eukaryota</taxon>
        <taxon>Metazoa</taxon>
        <taxon>Spiralia</taxon>
        <taxon>Lophotrochozoa</taxon>
        <taxon>Platyhelminthes</taxon>
        <taxon>Cestoda</taxon>
        <taxon>Eucestoda</taxon>
        <taxon>Diphyllobothriidea</taxon>
        <taxon>Diphyllobothriidae</taxon>
        <taxon>Schistocephalus</taxon>
    </lineage>
</organism>
<sequence>MCWHRCGFHLRGCACDRAGPCNERSRIGSDSIGGGNVCCVLVLQALVRQTLGGGGLTGDEYWDVFSMMVGVMELMPGIAAPLQLHLPQHGVDAEDSGLLQDFCVRSPVLPSQLQYSVEAAEMEVI</sequence>
<protein>
    <submittedName>
        <fullName evidence="3">Protein kinase domain-containing protein</fullName>
    </submittedName>
</protein>
<evidence type="ECO:0000313" key="2">
    <source>
        <dbReference type="Proteomes" id="UP000275846"/>
    </source>
</evidence>
<evidence type="ECO:0000313" key="1">
    <source>
        <dbReference type="EMBL" id="VDL94122.1"/>
    </source>
</evidence>
<name>A0A183SU39_SCHSO</name>
<gene>
    <name evidence="1" type="ORF">SSLN_LOCUS7737</name>
</gene>
<evidence type="ECO:0000313" key="3">
    <source>
        <dbReference type="WBParaSite" id="SSLN_0000803201-mRNA-1"/>
    </source>
</evidence>
<accession>A0A183SU39</accession>
<keyword evidence="2" id="KW-1185">Reference proteome</keyword>
<reference evidence="3" key="1">
    <citation type="submission" date="2016-06" db="UniProtKB">
        <authorList>
            <consortium name="WormBaseParasite"/>
        </authorList>
    </citation>
    <scope>IDENTIFICATION</scope>
</reference>
<dbReference type="EMBL" id="UYSU01034280">
    <property type="protein sequence ID" value="VDL94122.1"/>
    <property type="molecule type" value="Genomic_DNA"/>
</dbReference>